<evidence type="ECO:0000313" key="2">
    <source>
        <dbReference type="EMBL" id="PJE69052.1"/>
    </source>
</evidence>
<dbReference type="EMBL" id="PFEL01000066">
    <property type="protein sequence ID" value="PJE69052.1"/>
    <property type="molecule type" value="Genomic_DNA"/>
</dbReference>
<dbReference type="SUPFAM" id="SSF53335">
    <property type="entry name" value="S-adenosyl-L-methionine-dependent methyltransferases"/>
    <property type="match status" value="1"/>
</dbReference>
<evidence type="ECO:0000259" key="1">
    <source>
        <dbReference type="Pfam" id="PF13847"/>
    </source>
</evidence>
<dbReference type="PANTHER" id="PTHR44068:SF11">
    <property type="entry name" value="GERANYL DIPHOSPHATE 2-C-METHYLTRANSFERASE"/>
    <property type="match status" value="1"/>
</dbReference>
<dbReference type="AlphaFoldDB" id="A0A2M8L5H4"/>
<dbReference type="Pfam" id="PF13847">
    <property type="entry name" value="Methyltransf_31"/>
    <property type="match status" value="1"/>
</dbReference>
<dbReference type="PANTHER" id="PTHR44068">
    <property type="entry name" value="ZGC:194242"/>
    <property type="match status" value="1"/>
</dbReference>
<feature type="domain" description="Methyltransferase" evidence="1">
    <location>
        <begin position="33"/>
        <end position="99"/>
    </location>
</feature>
<dbReference type="InterPro" id="IPR025714">
    <property type="entry name" value="Methyltranfer_dom"/>
</dbReference>
<dbReference type="Gene3D" id="3.40.50.150">
    <property type="entry name" value="Vaccinia Virus protein VP39"/>
    <property type="match status" value="1"/>
</dbReference>
<reference evidence="3" key="1">
    <citation type="submission" date="2017-09" db="EMBL/GenBank/DDBJ databases">
        <title>Depth-based differentiation of microbial function through sediment-hosted aquifers and enrichment of novel symbionts in the deep terrestrial subsurface.</title>
        <authorList>
            <person name="Probst A.J."/>
            <person name="Ladd B."/>
            <person name="Jarett J.K."/>
            <person name="Geller-Mcgrath D.E."/>
            <person name="Sieber C.M.K."/>
            <person name="Emerson J.B."/>
            <person name="Anantharaman K."/>
            <person name="Thomas B.C."/>
            <person name="Malmstrom R."/>
            <person name="Stieglmeier M."/>
            <person name="Klingl A."/>
            <person name="Woyke T."/>
            <person name="Ryan C.M."/>
            <person name="Banfield J.F."/>
        </authorList>
    </citation>
    <scope>NUCLEOTIDE SEQUENCE [LARGE SCALE GENOMIC DNA]</scope>
</reference>
<dbReference type="InterPro" id="IPR050447">
    <property type="entry name" value="Erg6_SMT_methyltransf"/>
</dbReference>
<proteinExistence type="predicted"/>
<dbReference type="InterPro" id="IPR029063">
    <property type="entry name" value="SAM-dependent_MTases_sf"/>
</dbReference>
<evidence type="ECO:0000313" key="3">
    <source>
        <dbReference type="Proteomes" id="UP000229500"/>
    </source>
</evidence>
<organism evidence="2 3">
    <name type="scientific">Candidatus Shapirobacteria bacterium CG10_big_fil_rev_8_21_14_0_10_38_14</name>
    <dbReference type="NCBI Taxonomy" id="1974483"/>
    <lineage>
        <taxon>Bacteria</taxon>
        <taxon>Candidatus Shapironibacteriota</taxon>
    </lineage>
</organism>
<comment type="caution">
    <text evidence="2">The sequence shown here is derived from an EMBL/GenBank/DDBJ whole genome shotgun (WGS) entry which is preliminary data.</text>
</comment>
<sequence length="99" mass="11060">MVDKRKSSRLLANTGDMALKRRARRLIEELDPKSGEKILEVGCGDGFYLHLLSNLGEFKLVGLDNNPLALVSAKKNLKGKKIKLVEGDIFKMPFADNNF</sequence>
<name>A0A2M8L5H4_9BACT</name>
<accession>A0A2M8L5H4</accession>
<protein>
    <recommendedName>
        <fullName evidence="1">Methyltransferase domain-containing protein</fullName>
    </recommendedName>
</protein>
<feature type="non-terminal residue" evidence="2">
    <location>
        <position position="99"/>
    </location>
</feature>
<dbReference type="Proteomes" id="UP000229500">
    <property type="component" value="Unassembled WGS sequence"/>
</dbReference>
<gene>
    <name evidence="2" type="ORF">COU96_01815</name>
</gene>